<evidence type="ECO:0000313" key="2">
    <source>
        <dbReference type="Proteomes" id="UP001354971"/>
    </source>
</evidence>
<evidence type="ECO:0000313" key="1">
    <source>
        <dbReference type="EMBL" id="MEE2527227.1"/>
    </source>
</evidence>
<organism evidence="1 2">
    <name type="scientific">Hyphobacterium lacteum</name>
    <dbReference type="NCBI Taxonomy" id="3116575"/>
    <lineage>
        <taxon>Bacteria</taxon>
        <taxon>Pseudomonadati</taxon>
        <taxon>Pseudomonadota</taxon>
        <taxon>Alphaproteobacteria</taxon>
        <taxon>Maricaulales</taxon>
        <taxon>Maricaulaceae</taxon>
        <taxon>Hyphobacterium</taxon>
    </lineage>
</organism>
<dbReference type="Proteomes" id="UP001354971">
    <property type="component" value="Unassembled WGS sequence"/>
</dbReference>
<protein>
    <recommendedName>
        <fullName evidence="3">BON domain-containing protein</fullName>
    </recommendedName>
</protein>
<accession>A0ABU7LTK4</accession>
<proteinExistence type="predicted"/>
<comment type="caution">
    <text evidence="1">The sequence shown here is derived from an EMBL/GenBank/DDBJ whole genome shotgun (WGS) entry which is preliminary data.</text>
</comment>
<dbReference type="EMBL" id="JAZDRP010000010">
    <property type="protein sequence ID" value="MEE2527227.1"/>
    <property type="molecule type" value="Genomic_DNA"/>
</dbReference>
<keyword evidence="2" id="KW-1185">Reference proteome</keyword>
<dbReference type="RefSeq" id="WP_330199889.1">
    <property type="nucleotide sequence ID" value="NZ_JAZDRP010000010.1"/>
</dbReference>
<sequence length="345" mass="35989">MTPVQRTLLTGLGVFLVFAIVVTNMTSVAPGRLEAHLQAAVDEALADRSFGWTRVTVDGQVATLRGRWPNEGVHQAAIEAIYNAEWSGGALAGGITRVIDESVAQEGDAPSQLTLILSSDGLEVLGIAPDASAREDITSLANVLFPSRVSIRMSTRDGDASTAGWTEAASQLLSAISRLEEGAGRLEADNITVYGVASNQAQADNVITAIEAAPATFHPVSWIRTDTTSVGTILTLQDCSRLMDAASLLGRLRFNPGSALLAASSDETLEHLAAVSRACPAAALTVSVRPVVAGDGEAETLAMARGESIRSALAERDIDPAGILVLINAQQDQLVLVTPRTEGDG</sequence>
<evidence type="ECO:0008006" key="3">
    <source>
        <dbReference type="Google" id="ProtNLM"/>
    </source>
</evidence>
<dbReference type="Gene3D" id="3.40.1520.20">
    <property type="match status" value="1"/>
</dbReference>
<gene>
    <name evidence="1" type="ORF">V0U79_12715</name>
</gene>
<reference evidence="1 2" key="1">
    <citation type="submission" date="2024-01" db="EMBL/GenBank/DDBJ databases">
        <title>Hyphobacterium bacterium isolated from marine sediment.</title>
        <authorList>
            <person name="Zhao S."/>
        </authorList>
    </citation>
    <scope>NUCLEOTIDE SEQUENCE [LARGE SCALE GENOMIC DNA]</scope>
    <source>
        <strain evidence="2">HN65</strain>
    </source>
</reference>
<name>A0ABU7LTK4_9PROT</name>